<reference evidence="1" key="4">
    <citation type="submission" date="2025-09" db="UniProtKB">
        <authorList>
            <consortium name="Ensembl"/>
        </authorList>
    </citation>
    <scope>IDENTIFICATION</scope>
</reference>
<reference evidence="1" key="3">
    <citation type="submission" date="2025-08" db="UniProtKB">
        <authorList>
            <consortium name="Ensembl"/>
        </authorList>
    </citation>
    <scope>IDENTIFICATION</scope>
</reference>
<dbReference type="Ensembl" id="ENSCINT00000023145.1">
    <property type="protein sequence ID" value="ENSCINP00000022899.1"/>
    <property type="gene ID" value="ENSCING00000012197.1"/>
</dbReference>
<evidence type="ECO:0000313" key="1">
    <source>
        <dbReference type="Ensembl" id="ENSCINP00000022899.1"/>
    </source>
</evidence>
<reference evidence="1" key="2">
    <citation type="journal article" date="2008" name="Genome Biol.">
        <title>Improved genome assembly and evidence-based global gene model set for the chordate Ciona intestinalis: new insight into intron and operon populations.</title>
        <authorList>
            <person name="Satou Y."/>
            <person name="Mineta K."/>
            <person name="Ogasawara M."/>
            <person name="Sasakura Y."/>
            <person name="Shoguchi E."/>
            <person name="Ueno K."/>
            <person name="Yamada L."/>
            <person name="Matsumoto J."/>
            <person name="Wasserscheid J."/>
            <person name="Dewar K."/>
            <person name="Wiley G.B."/>
            <person name="Macmil S.L."/>
            <person name="Roe B.A."/>
            <person name="Zeller R.W."/>
            <person name="Hastings K.E."/>
            <person name="Lemaire P."/>
            <person name="Lindquist E."/>
            <person name="Endo T."/>
            <person name="Hotta K."/>
            <person name="Inaba K."/>
        </authorList>
    </citation>
    <scope>NUCLEOTIDE SEQUENCE [LARGE SCALE GENOMIC DNA]</scope>
    <source>
        <strain evidence="1">wild type</strain>
    </source>
</reference>
<name>F6TTV2_CIOIN</name>
<sequence>RFVCCRIEYNELTLHDLLIFEDTHRTLCPII</sequence>
<keyword evidence="2" id="KW-1185">Reference proteome</keyword>
<organism evidence="1 2">
    <name type="scientific">Ciona intestinalis</name>
    <name type="common">Transparent sea squirt</name>
    <name type="synonym">Ascidia intestinalis</name>
    <dbReference type="NCBI Taxonomy" id="7719"/>
    <lineage>
        <taxon>Eukaryota</taxon>
        <taxon>Metazoa</taxon>
        <taxon>Chordata</taxon>
        <taxon>Tunicata</taxon>
        <taxon>Ascidiacea</taxon>
        <taxon>Phlebobranchia</taxon>
        <taxon>Cionidae</taxon>
        <taxon>Ciona</taxon>
    </lineage>
</organism>
<protein>
    <submittedName>
        <fullName evidence="1">Uncharacterized protein</fullName>
    </submittedName>
</protein>
<evidence type="ECO:0000313" key="2">
    <source>
        <dbReference type="Proteomes" id="UP000008144"/>
    </source>
</evidence>
<dbReference type="HOGENOM" id="CLU_3394025_0_0_1"/>
<dbReference type="InParanoid" id="F6TTV2"/>
<reference evidence="2" key="1">
    <citation type="journal article" date="2002" name="Science">
        <title>The draft genome of Ciona intestinalis: insights into chordate and vertebrate origins.</title>
        <authorList>
            <person name="Dehal P."/>
            <person name="Satou Y."/>
            <person name="Campbell R.K."/>
            <person name="Chapman J."/>
            <person name="Degnan B."/>
            <person name="De Tomaso A."/>
            <person name="Davidson B."/>
            <person name="Di Gregorio A."/>
            <person name="Gelpke M."/>
            <person name="Goodstein D.M."/>
            <person name="Harafuji N."/>
            <person name="Hastings K.E."/>
            <person name="Ho I."/>
            <person name="Hotta K."/>
            <person name="Huang W."/>
            <person name="Kawashima T."/>
            <person name="Lemaire P."/>
            <person name="Martinez D."/>
            <person name="Meinertzhagen I.A."/>
            <person name="Necula S."/>
            <person name="Nonaka M."/>
            <person name="Putnam N."/>
            <person name="Rash S."/>
            <person name="Saiga H."/>
            <person name="Satake M."/>
            <person name="Terry A."/>
            <person name="Yamada L."/>
            <person name="Wang H.G."/>
            <person name="Awazu S."/>
            <person name="Azumi K."/>
            <person name="Boore J."/>
            <person name="Branno M."/>
            <person name="Chin-Bow S."/>
            <person name="DeSantis R."/>
            <person name="Doyle S."/>
            <person name="Francino P."/>
            <person name="Keys D.N."/>
            <person name="Haga S."/>
            <person name="Hayashi H."/>
            <person name="Hino K."/>
            <person name="Imai K.S."/>
            <person name="Inaba K."/>
            <person name="Kano S."/>
            <person name="Kobayashi K."/>
            <person name="Kobayashi M."/>
            <person name="Lee B.I."/>
            <person name="Makabe K.W."/>
            <person name="Manohar C."/>
            <person name="Matassi G."/>
            <person name="Medina M."/>
            <person name="Mochizuki Y."/>
            <person name="Mount S."/>
            <person name="Morishita T."/>
            <person name="Miura S."/>
            <person name="Nakayama A."/>
            <person name="Nishizaka S."/>
            <person name="Nomoto H."/>
            <person name="Ohta F."/>
            <person name="Oishi K."/>
            <person name="Rigoutsos I."/>
            <person name="Sano M."/>
            <person name="Sasaki A."/>
            <person name="Sasakura Y."/>
            <person name="Shoguchi E."/>
            <person name="Shin-i T."/>
            <person name="Spagnuolo A."/>
            <person name="Stainier D."/>
            <person name="Suzuki M.M."/>
            <person name="Tassy O."/>
            <person name="Takatori N."/>
            <person name="Tokuoka M."/>
            <person name="Yagi K."/>
            <person name="Yoshizaki F."/>
            <person name="Wada S."/>
            <person name="Zhang C."/>
            <person name="Hyatt P.D."/>
            <person name="Larimer F."/>
            <person name="Detter C."/>
            <person name="Doggett N."/>
            <person name="Glavina T."/>
            <person name="Hawkins T."/>
            <person name="Richardson P."/>
            <person name="Lucas S."/>
            <person name="Kohara Y."/>
            <person name="Levine M."/>
            <person name="Satoh N."/>
            <person name="Rokhsar D.S."/>
        </authorList>
    </citation>
    <scope>NUCLEOTIDE SEQUENCE [LARGE SCALE GENOMIC DNA]</scope>
</reference>
<proteinExistence type="predicted"/>
<accession>F6TTV2</accession>
<dbReference type="AlphaFoldDB" id="F6TTV2"/>
<dbReference type="Proteomes" id="UP000008144">
    <property type="component" value="Chromosome 5"/>
</dbReference>
<dbReference type="EMBL" id="EAAA01002171">
    <property type="status" value="NOT_ANNOTATED_CDS"/>
    <property type="molecule type" value="Genomic_DNA"/>
</dbReference>